<dbReference type="GO" id="GO:0004519">
    <property type="term" value="F:endonuclease activity"/>
    <property type="evidence" value="ECO:0007669"/>
    <property type="project" value="UniProtKB-UniRule"/>
</dbReference>
<dbReference type="InterPro" id="IPR045076">
    <property type="entry name" value="MutS"/>
</dbReference>
<name>A0A367ZRH9_9BACT</name>
<feature type="region of interest" description="Disordered" evidence="9">
    <location>
        <begin position="825"/>
        <end position="853"/>
    </location>
</feature>
<evidence type="ECO:0000256" key="2">
    <source>
        <dbReference type="ARBA" id="ARBA00022741"/>
    </source>
</evidence>
<keyword evidence="1 7" id="KW-0699">rRNA-binding</keyword>
<dbReference type="InterPro" id="IPR005747">
    <property type="entry name" value="MutS2"/>
</dbReference>
<dbReference type="SMART" id="SM00534">
    <property type="entry name" value="MUTSac"/>
    <property type="match status" value="1"/>
</dbReference>
<keyword evidence="7" id="KW-0255">Endonuclease</keyword>
<dbReference type="GO" id="GO:0030983">
    <property type="term" value="F:mismatched DNA binding"/>
    <property type="evidence" value="ECO:0007669"/>
    <property type="project" value="InterPro"/>
</dbReference>
<dbReference type="SUPFAM" id="SSF48334">
    <property type="entry name" value="DNA repair protein MutS, domain III"/>
    <property type="match status" value="1"/>
</dbReference>
<dbReference type="EC" id="3.6.4.-" evidence="7"/>
<dbReference type="InterPro" id="IPR036063">
    <property type="entry name" value="Smr_dom_sf"/>
</dbReference>
<keyword evidence="4 7" id="KW-0067">ATP-binding</keyword>
<comment type="subunit">
    <text evidence="7">Homodimer. Binds to stalled ribosomes, contacting rRNA.</text>
</comment>
<evidence type="ECO:0000256" key="7">
    <source>
        <dbReference type="HAMAP-Rule" id="MF_00092"/>
    </source>
</evidence>
<feature type="domain" description="Smr" evidence="10">
    <location>
        <begin position="747"/>
        <end position="819"/>
    </location>
</feature>
<dbReference type="Pfam" id="PF00488">
    <property type="entry name" value="MutS_V"/>
    <property type="match status" value="1"/>
</dbReference>
<evidence type="ECO:0000256" key="5">
    <source>
        <dbReference type="ARBA" id="ARBA00022884"/>
    </source>
</evidence>
<feature type="region of interest" description="Disordered" evidence="9">
    <location>
        <begin position="603"/>
        <end position="633"/>
    </location>
</feature>
<dbReference type="InterPro" id="IPR002625">
    <property type="entry name" value="Smr_dom"/>
</dbReference>
<dbReference type="GO" id="GO:0140664">
    <property type="term" value="F:ATP-dependent DNA damage sensor activity"/>
    <property type="evidence" value="ECO:0007669"/>
    <property type="project" value="InterPro"/>
</dbReference>
<dbReference type="PANTHER" id="PTHR48466:SF2">
    <property type="entry name" value="OS10G0509000 PROTEIN"/>
    <property type="match status" value="1"/>
</dbReference>
<comment type="function">
    <text evidence="7">Acts as a ribosome collision sensor, splitting the ribosome into its 2 subunits. Detects stalled/collided 70S ribosomes which it binds and splits by an ATP-hydrolysis driven conformational change. Acts upstream of the ribosome quality control system (RQC), a ribosome-associated complex that mediates the extraction of incompletely synthesized nascent chains from stalled ribosomes and their subsequent degradation. Probably generates substrates for RQC.</text>
</comment>
<dbReference type="GO" id="GO:0045910">
    <property type="term" value="P:negative regulation of DNA recombination"/>
    <property type="evidence" value="ECO:0007669"/>
    <property type="project" value="InterPro"/>
</dbReference>
<dbReference type="GO" id="GO:0072344">
    <property type="term" value="P:rescue of stalled ribosome"/>
    <property type="evidence" value="ECO:0007669"/>
    <property type="project" value="UniProtKB-UniRule"/>
</dbReference>
<dbReference type="PROSITE" id="PS50828">
    <property type="entry name" value="SMR"/>
    <property type="match status" value="1"/>
</dbReference>
<evidence type="ECO:0000256" key="1">
    <source>
        <dbReference type="ARBA" id="ARBA00022730"/>
    </source>
</evidence>
<dbReference type="InterPro" id="IPR007696">
    <property type="entry name" value="DNA_mismatch_repair_MutS_core"/>
</dbReference>
<dbReference type="GO" id="GO:0006298">
    <property type="term" value="P:mismatch repair"/>
    <property type="evidence" value="ECO:0007669"/>
    <property type="project" value="InterPro"/>
</dbReference>
<dbReference type="EMBL" id="QOQW01000005">
    <property type="protein sequence ID" value="RCK80656.1"/>
    <property type="molecule type" value="Genomic_DNA"/>
</dbReference>
<evidence type="ECO:0000256" key="4">
    <source>
        <dbReference type="ARBA" id="ARBA00022840"/>
    </source>
</evidence>
<dbReference type="Pfam" id="PF01713">
    <property type="entry name" value="Smr"/>
    <property type="match status" value="1"/>
</dbReference>
<sequence>MEATSLDHLEFPKILGLIAELAGSEPARTAIAALAPATDRARIEADLADLDELVAFREAGGRLPIGGLRDLRGLLHRLRTGGETLTGDELLLVRADLEVLQSLKKAFRREDQPRELRTPRGRLDERVEALPSLEGLHQRILVSISEKGEVRDEASARLGSLRRELQQTRAELERRLSELVNTQTDIVQDRFFTIRNDRYVVPVKSSSQSLLEGIVHDQSGSGQTLYVEPLAFLGLNNRLVRLRSEEREEVQRVLRELTALVAANLADLTLIFETLVFFDVLHAKARFAEKYDARRPEIAPDGRLELIEARHPLLHPTCVPMDITLEPSRSCVVITGPNGGGKTVALKIVGVNALLMQTGCYVLARSRSALPIFREVLTDIGESQSIEDHLSTFTAHLKRLKEILDTCDARCLVLIDEIGTGTDPEEGALLAYGVLQEIRRRGAFALVTSHYEALKQLAFTTPGFVNAAMEFDYQTFRPTFKFMMGVPGRSNALAIARLFGLPDAVLGDLERHREGKNARERELLEALEQERARIEALRRQWEEKTREIEAREREADRLLAQLKEFRRTRRDEAVEAFEERFRSALKELEALISRLKTRLAAAAGAAPPRAGSPPPGGPGAEAAPAGQESGGAATLADDLAAARAALGTARRHLDELAAPPPTEEPRESAEQGPLQPGDHVLWGRLLQRGRLQSVDPGRGRAIVDFDGKTMTIPLAELRRAEPPIGKSTAPPPPSLIVAPPATVADEIDLRGLRVDEALEKVEAYLKLAQAQKKGRVFLIHGKGTGALHRAITEFLKRSPWKHQHRPGRYGEGDLGVTVVVFDPAADKAPEGYNTEAPPEGRPRRQKGDRDRPV</sequence>
<evidence type="ECO:0000259" key="10">
    <source>
        <dbReference type="PROSITE" id="PS50828"/>
    </source>
</evidence>
<dbReference type="PANTHER" id="PTHR48466">
    <property type="entry name" value="OS10G0509000 PROTEIN-RELATED"/>
    <property type="match status" value="1"/>
</dbReference>
<dbReference type="InterPro" id="IPR036187">
    <property type="entry name" value="DNA_mismatch_repair_MutS_sf"/>
</dbReference>
<dbReference type="GO" id="GO:0019843">
    <property type="term" value="F:rRNA binding"/>
    <property type="evidence" value="ECO:0007669"/>
    <property type="project" value="UniProtKB-UniRule"/>
</dbReference>
<dbReference type="NCBIfam" id="TIGR01069">
    <property type="entry name" value="mutS2"/>
    <property type="match status" value="1"/>
</dbReference>
<evidence type="ECO:0000256" key="6">
    <source>
        <dbReference type="ARBA" id="ARBA00023125"/>
    </source>
</evidence>
<dbReference type="GO" id="GO:0016887">
    <property type="term" value="F:ATP hydrolysis activity"/>
    <property type="evidence" value="ECO:0007669"/>
    <property type="project" value="InterPro"/>
</dbReference>
<dbReference type="SMART" id="SM00533">
    <property type="entry name" value="MUTSd"/>
    <property type="match status" value="1"/>
</dbReference>
<evidence type="ECO:0000256" key="9">
    <source>
        <dbReference type="SAM" id="MobiDB-lite"/>
    </source>
</evidence>
<dbReference type="SUPFAM" id="SSF52540">
    <property type="entry name" value="P-loop containing nucleoside triphosphate hydrolases"/>
    <property type="match status" value="1"/>
</dbReference>
<protein>
    <recommendedName>
        <fullName evidence="7">Endonuclease MutS2</fullName>
        <ecNumber evidence="7">3.1.-.-</ecNumber>
    </recommendedName>
    <alternativeName>
        <fullName evidence="7">Ribosome-associated protein quality control-upstream factor</fullName>
        <shortName evidence="7">RQC-upstream factor</shortName>
        <shortName evidence="7">RqcU</shortName>
        <ecNumber evidence="7">3.6.4.-</ecNumber>
    </alternativeName>
</protein>
<comment type="similarity">
    <text evidence="7">Belongs to the DNA mismatch repair MutS family. MutS2 subfamily.</text>
</comment>
<reference evidence="11 12" key="1">
    <citation type="submission" date="2018-05" db="EMBL/GenBank/DDBJ databases">
        <title>A metagenomic window into the 2 km-deep terrestrial subsurface aquifer revealed taxonomically and functionally diverse microbial community comprising novel uncultured bacterial lineages.</title>
        <authorList>
            <person name="Kadnikov V.V."/>
            <person name="Mardanov A.V."/>
            <person name="Beletsky A.V."/>
            <person name="Banks D."/>
            <person name="Pimenov N.V."/>
            <person name="Frank Y.A."/>
            <person name="Karnachuk O.V."/>
            <person name="Ravin N.V."/>
        </authorList>
    </citation>
    <scope>NUCLEOTIDE SEQUENCE [LARGE SCALE GENOMIC DNA]</scope>
    <source>
        <strain evidence="11">BY5</strain>
    </source>
</reference>
<feature type="compositionally biased region" description="Low complexity" evidence="9">
    <location>
        <begin position="620"/>
        <end position="633"/>
    </location>
</feature>
<dbReference type="InterPro" id="IPR027417">
    <property type="entry name" value="P-loop_NTPase"/>
</dbReference>
<evidence type="ECO:0000256" key="8">
    <source>
        <dbReference type="SAM" id="Coils"/>
    </source>
</evidence>
<dbReference type="Gene3D" id="3.30.1370.110">
    <property type="match status" value="1"/>
</dbReference>
<comment type="function">
    <text evidence="7">Endonuclease that is involved in the suppression of homologous recombination and thus may have a key role in the control of bacterial genetic diversity.</text>
</comment>
<keyword evidence="7" id="KW-0540">Nuclease</keyword>
<keyword evidence="3 7" id="KW-0378">Hydrolase</keyword>
<dbReference type="PIRSF" id="PIRSF005814">
    <property type="entry name" value="MutS_YshD"/>
    <property type="match status" value="1"/>
</dbReference>
<keyword evidence="8" id="KW-0175">Coiled coil</keyword>
<dbReference type="Proteomes" id="UP000252355">
    <property type="component" value="Unassembled WGS sequence"/>
</dbReference>
<dbReference type="Gene3D" id="3.40.50.300">
    <property type="entry name" value="P-loop containing nucleotide triphosphate hydrolases"/>
    <property type="match status" value="1"/>
</dbReference>
<feature type="binding site" evidence="7">
    <location>
        <begin position="336"/>
        <end position="343"/>
    </location>
    <ligand>
        <name>ATP</name>
        <dbReference type="ChEBI" id="CHEBI:30616"/>
    </ligand>
</feature>
<dbReference type="HAMAP" id="MF_00092">
    <property type="entry name" value="MutS2"/>
    <property type="match status" value="1"/>
</dbReference>
<feature type="compositionally biased region" description="Basic and acidic residues" evidence="9">
    <location>
        <begin position="838"/>
        <end position="853"/>
    </location>
</feature>
<organism evidence="11 12">
    <name type="scientific">Candidatus Ozemobacter sibiricus</name>
    <dbReference type="NCBI Taxonomy" id="2268124"/>
    <lineage>
        <taxon>Bacteria</taxon>
        <taxon>Candidatus Ozemobacteria</taxon>
        <taxon>Candidatus Ozemobacterales</taxon>
        <taxon>Candidatus Ozemobacteraceae</taxon>
        <taxon>Candidatus Ozemobacter</taxon>
    </lineage>
</organism>
<feature type="region of interest" description="Disordered" evidence="9">
    <location>
        <begin position="657"/>
        <end position="678"/>
    </location>
</feature>
<keyword evidence="6 7" id="KW-0238">DNA-binding</keyword>
<dbReference type="GO" id="GO:0043023">
    <property type="term" value="F:ribosomal large subunit binding"/>
    <property type="evidence" value="ECO:0007669"/>
    <property type="project" value="UniProtKB-UniRule"/>
</dbReference>
<dbReference type="SUPFAM" id="SSF160443">
    <property type="entry name" value="SMR domain-like"/>
    <property type="match status" value="1"/>
</dbReference>
<comment type="caution">
    <text evidence="11">The sequence shown here is derived from an EMBL/GenBank/DDBJ whole genome shotgun (WGS) entry which is preliminary data.</text>
</comment>
<gene>
    <name evidence="7" type="primary">mutS2</name>
    <name evidence="7" type="synonym">rqcU</name>
    <name evidence="11" type="ORF">OZSIB_2969</name>
</gene>
<keyword evidence="5 7" id="KW-0694">RNA-binding</keyword>
<dbReference type="GO" id="GO:0005524">
    <property type="term" value="F:ATP binding"/>
    <property type="evidence" value="ECO:0007669"/>
    <property type="project" value="UniProtKB-UniRule"/>
</dbReference>
<keyword evidence="2 7" id="KW-0547">Nucleotide-binding</keyword>
<feature type="coiled-coil region" evidence="8">
    <location>
        <begin position="151"/>
        <end position="182"/>
    </location>
</feature>
<dbReference type="SMART" id="SM00463">
    <property type="entry name" value="SMR"/>
    <property type="match status" value="1"/>
</dbReference>
<dbReference type="AlphaFoldDB" id="A0A367ZRH9"/>
<dbReference type="EC" id="3.1.-.-" evidence="7"/>
<dbReference type="SMART" id="SM00382">
    <property type="entry name" value="AAA"/>
    <property type="match status" value="1"/>
</dbReference>
<evidence type="ECO:0000313" key="11">
    <source>
        <dbReference type="EMBL" id="RCK80656.1"/>
    </source>
</evidence>
<accession>A0A367ZRH9</accession>
<evidence type="ECO:0000256" key="3">
    <source>
        <dbReference type="ARBA" id="ARBA00022801"/>
    </source>
</evidence>
<dbReference type="FunFam" id="3.40.50.300:FF:000830">
    <property type="entry name" value="Endonuclease MutS2"/>
    <property type="match status" value="1"/>
</dbReference>
<dbReference type="InterPro" id="IPR000432">
    <property type="entry name" value="DNA_mismatch_repair_MutS_C"/>
</dbReference>
<evidence type="ECO:0000313" key="12">
    <source>
        <dbReference type="Proteomes" id="UP000252355"/>
    </source>
</evidence>
<dbReference type="InterPro" id="IPR003593">
    <property type="entry name" value="AAA+_ATPase"/>
</dbReference>
<proteinExistence type="inferred from homology"/>